<name>A0A2X0JAJ2_9ACTN</name>
<feature type="domain" description="NTF2-like N-terminal transpeptidase" evidence="4">
    <location>
        <begin position="77"/>
        <end position="187"/>
    </location>
</feature>
<dbReference type="InterPro" id="IPR007887">
    <property type="entry name" value="MecA_N"/>
</dbReference>
<dbReference type="Pfam" id="PF00905">
    <property type="entry name" value="Transpeptidase"/>
    <property type="match status" value="1"/>
</dbReference>
<evidence type="ECO:0000313" key="6">
    <source>
        <dbReference type="Proteomes" id="UP000248889"/>
    </source>
</evidence>
<evidence type="ECO:0000313" key="5">
    <source>
        <dbReference type="EMBL" id="RAG87256.1"/>
    </source>
</evidence>
<sequence>MQRDLDMPTWSGNGNDPTPEPRWNRKWLIAAVAGVTVVGAGGVAVYASTGSGKSGGNKPATATAHVPVITTPTAAQATAATQGFLASWAGSNLSAAAQATDQPAAAQSSLQSYATGLHASKVAFTGVAAGAADPAVAHAVRTTFHTTATLGSAAFAYAGTADVVVIDGKPVVHWEPSVLYPGLQNGQTLDYGKIPATTAKIVDRHGAVLTAKAYPSLAGVISALQSRYAGKQTHAQGEGVEIADQSGKTVKVLHVVHPAVSGTIGTTIDAGLQGAAEKAVKDSHIGTMPSDVVAIDYTSGEIRAMAFRGGDAAFNGAAAPGSTMKMITSAALFDKAGMRPSDKSACVKQTVINGQTFHNFQNEQDPNADIAKDFAISCNTGFIDAATAKLHSGDLREEAKDVFGIGDWNIGVPTTDGNVPDENGSTNQVAAQSIGQGQVTMNTLAMASVAATIADTAFHQPILVPGLPQQAAARPISATTAAELRQMMVTTATASYGTAEPRMTGINGGAKTGTAETATSTNGWFAAYDTSNHLAVDALVIGGKEGVLSAGYVARDVLTAG</sequence>
<dbReference type="GO" id="GO:0005886">
    <property type="term" value="C:plasma membrane"/>
    <property type="evidence" value="ECO:0007669"/>
    <property type="project" value="TreeGrafter"/>
</dbReference>
<keyword evidence="2" id="KW-0812">Transmembrane</keyword>
<dbReference type="PANTHER" id="PTHR30627">
    <property type="entry name" value="PEPTIDOGLYCAN D,D-TRANSPEPTIDASE"/>
    <property type="match status" value="1"/>
</dbReference>
<protein>
    <submittedName>
        <fullName evidence="5">Penicillin-binding protein</fullName>
    </submittedName>
</protein>
<accession>A0A2X0JAJ2</accession>
<dbReference type="Gene3D" id="3.40.710.10">
    <property type="entry name" value="DD-peptidase/beta-lactamase superfamily"/>
    <property type="match status" value="1"/>
</dbReference>
<keyword evidence="2" id="KW-1133">Transmembrane helix</keyword>
<reference evidence="5 6" key="1">
    <citation type="submission" date="2018-06" db="EMBL/GenBank/DDBJ databases">
        <title>Streptacidiphilus pinicola sp. nov., isolated from pine grove soil.</title>
        <authorList>
            <person name="Roh S.G."/>
            <person name="Park S."/>
            <person name="Kim M.-K."/>
            <person name="Yun B.-R."/>
            <person name="Park J."/>
            <person name="Kim M.J."/>
            <person name="Kim Y.S."/>
            <person name="Kim S.B."/>
        </authorList>
    </citation>
    <scope>NUCLEOTIDE SEQUENCE [LARGE SCALE GENOMIC DNA]</scope>
    <source>
        <strain evidence="5 6">MMS16-CNU450</strain>
    </source>
</reference>
<feature type="region of interest" description="Disordered" evidence="1">
    <location>
        <begin position="1"/>
        <end position="22"/>
    </location>
</feature>
<dbReference type="InterPro" id="IPR050515">
    <property type="entry name" value="Beta-lactam/transpept"/>
</dbReference>
<dbReference type="PANTHER" id="PTHR30627:SF24">
    <property type="entry name" value="PENICILLIN-BINDING PROTEIN 4B"/>
    <property type="match status" value="1"/>
</dbReference>
<evidence type="ECO:0000256" key="2">
    <source>
        <dbReference type="SAM" id="Phobius"/>
    </source>
</evidence>
<organism evidence="5 6">
    <name type="scientific">Streptacidiphilus pinicola</name>
    <dbReference type="NCBI Taxonomy" id="2219663"/>
    <lineage>
        <taxon>Bacteria</taxon>
        <taxon>Bacillati</taxon>
        <taxon>Actinomycetota</taxon>
        <taxon>Actinomycetes</taxon>
        <taxon>Kitasatosporales</taxon>
        <taxon>Streptomycetaceae</taxon>
        <taxon>Streptacidiphilus</taxon>
    </lineage>
</organism>
<evidence type="ECO:0000259" key="3">
    <source>
        <dbReference type="Pfam" id="PF00905"/>
    </source>
</evidence>
<dbReference type="SUPFAM" id="SSF56601">
    <property type="entry name" value="beta-lactamase/transpeptidase-like"/>
    <property type="match status" value="1"/>
</dbReference>
<dbReference type="InterPro" id="IPR012338">
    <property type="entry name" value="Beta-lactam/transpept-like"/>
</dbReference>
<dbReference type="AlphaFoldDB" id="A0A2X0JAJ2"/>
<feature type="transmembrane region" description="Helical" evidence="2">
    <location>
        <begin position="27"/>
        <end position="47"/>
    </location>
</feature>
<feature type="domain" description="Penicillin-binding protein transpeptidase" evidence="3">
    <location>
        <begin position="292"/>
        <end position="536"/>
    </location>
</feature>
<keyword evidence="2" id="KW-0472">Membrane</keyword>
<dbReference type="GO" id="GO:0071972">
    <property type="term" value="F:peptidoglycan L,D-transpeptidase activity"/>
    <property type="evidence" value="ECO:0007669"/>
    <property type="project" value="TreeGrafter"/>
</dbReference>
<keyword evidence="6" id="KW-1185">Reference proteome</keyword>
<dbReference type="GO" id="GO:0008658">
    <property type="term" value="F:penicillin binding"/>
    <property type="evidence" value="ECO:0007669"/>
    <property type="project" value="InterPro"/>
</dbReference>
<proteinExistence type="predicted"/>
<comment type="caution">
    <text evidence="5">The sequence shown here is derived from an EMBL/GenBank/DDBJ whole genome shotgun (WGS) entry which is preliminary data.</text>
</comment>
<evidence type="ECO:0000259" key="4">
    <source>
        <dbReference type="Pfam" id="PF05223"/>
    </source>
</evidence>
<dbReference type="InterPro" id="IPR001460">
    <property type="entry name" value="PCN-bd_Tpept"/>
</dbReference>
<dbReference type="GO" id="GO:0046677">
    <property type="term" value="P:response to antibiotic"/>
    <property type="evidence" value="ECO:0007669"/>
    <property type="project" value="InterPro"/>
</dbReference>
<evidence type="ECO:0000256" key="1">
    <source>
        <dbReference type="SAM" id="MobiDB-lite"/>
    </source>
</evidence>
<dbReference type="EMBL" id="QKYN01000008">
    <property type="protein sequence ID" value="RAG87256.1"/>
    <property type="molecule type" value="Genomic_DNA"/>
</dbReference>
<dbReference type="Pfam" id="PF05223">
    <property type="entry name" value="MecA_N"/>
    <property type="match status" value="1"/>
</dbReference>
<dbReference type="OrthoDB" id="5241017at2"/>
<dbReference type="GO" id="GO:0071555">
    <property type="term" value="P:cell wall organization"/>
    <property type="evidence" value="ECO:0007669"/>
    <property type="project" value="TreeGrafter"/>
</dbReference>
<gene>
    <name evidence="5" type="ORF">DN069_01595</name>
</gene>
<dbReference type="Proteomes" id="UP000248889">
    <property type="component" value="Unassembled WGS sequence"/>
</dbReference>
<dbReference type="RefSeq" id="WP_111498869.1">
    <property type="nucleotide sequence ID" value="NZ_QKYN01000008.1"/>
</dbReference>